<dbReference type="AlphaFoldDB" id="A0A077EGS2"/>
<dbReference type="Proteomes" id="UP000028933">
    <property type="component" value="Chromosome"/>
</dbReference>
<feature type="transmembrane region" description="Helical" evidence="1">
    <location>
        <begin position="373"/>
        <end position="391"/>
    </location>
</feature>
<dbReference type="PANTHER" id="PTHR31061:SF24">
    <property type="entry name" value="LD22376P"/>
    <property type="match status" value="1"/>
</dbReference>
<dbReference type="EMBL" id="CP007547">
    <property type="protein sequence ID" value="AIL46846.1"/>
    <property type="molecule type" value="Genomic_DNA"/>
</dbReference>
<dbReference type="InterPro" id="IPR012429">
    <property type="entry name" value="HGSNAT_cat"/>
</dbReference>
<dbReference type="RefSeq" id="WP_024566160.1">
    <property type="nucleotide sequence ID" value="NZ_CP007547.1"/>
</dbReference>
<dbReference type="KEGG" id="eao:BD94_3071"/>
<feature type="transmembrane region" description="Helical" evidence="1">
    <location>
        <begin position="244"/>
        <end position="265"/>
    </location>
</feature>
<reference evidence="3" key="1">
    <citation type="journal article" date="2013" name="Lancet">
        <title>First case of E anophelis outbreak in an intensive-care unit.</title>
        <authorList>
            <person name="Teo J."/>
            <person name="Tan S.Y."/>
            <person name="Tay M."/>
            <person name="Ding Y."/>
            <person name="Kjelleberg S."/>
            <person name="Givskov M."/>
            <person name="Lin R.T."/>
            <person name="Yang L."/>
        </authorList>
    </citation>
    <scope>NUCLEOTIDE SEQUENCE [LARGE SCALE GENOMIC DNA]</scope>
    <source>
        <strain evidence="3">NUHP1</strain>
    </source>
</reference>
<evidence type="ECO:0000256" key="1">
    <source>
        <dbReference type="SAM" id="Phobius"/>
    </source>
</evidence>
<protein>
    <submittedName>
        <fullName evidence="3">N-acetylglucosamine related transporter, NagX</fullName>
    </submittedName>
</protein>
<feature type="transmembrane region" description="Helical" evidence="1">
    <location>
        <begin position="205"/>
        <end position="223"/>
    </location>
</feature>
<evidence type="ECO:0000313" key="3">
    <source>
        <dbReference type="EMBL" id="AIL46846.1"/>
    </source>
</evidence>
<dbReference type="PANTHER" id="PTHR31061">
    <property type="entry name" value="LD22376P"/>
    <property type="match status" value="1"/>
</dbReference>
<feature type="transmembrane region" description="Helical" evidence="1">
    <location>
        <begin position="86"/>
        <end position="103"/>
    </location>
</feature>
<name>A0A077EGS2_9FLAO</name>
<feature type="transmembrane region" description="Helical" evidence="1">
    <location>
        <begin position="49"/>
        <end position="66"/>
    </location>
</feature>
<feature type="transmembrane region" description="Helical" evidence="1">
    <location>
        <begin position="277"/>
        <end position="299"/>
    </location>
</feature>
<feature type="transmembrane region" description="Helical" evidence="1">
    <location>
        <begin position="149"/>
        <end position="168"/>
    </location>
</feature>
<dbReference type="eggNOG" id="COG4299">
    <property type="taxonomic scope" value="Bacteria"/>
</dbReference>
<reference evidence="3" key="2">
    <citation type="journal article" date="2015" name="Genome Biol. Evol.">
        <title>Complete Genome Sequence and Transcriptomic Analysis of the Novel Pathogen Elizabethkingia anophelis in Response to Oxidative Stress.</title>
        <authorList>
            <person name="Li Y."/>
            <person name="Liu Y."/>
            <person name="Chew S.C."/>
            <person name="Tay M."/>
            <person name="Salido M.M."/>
            <person name="Teo J."/>
            <person name="Lauro F.M."/>
            <person name="Givskov M."/>
            <person name="Yang L."/>
        </authorList>
    </citation>
    <scope>NUCLEOTIDE SEQUENCE</scope>
    <source>
        <strain evidence="3">NUHP1</strain>
    </source>
</reference>
<evidence type="ECO:0000313" key="4">
    <source>
        <dbReference type="Proteomes" id="UP000028933"/>
    </source>
</evidence>
<keyword evidence="1" id="KW-1133">Transmembrane helix</keyword>
<evidence type="ECO:0000259" key="2">
    <source>
        <dbReference type="Pfam" id="PF07786"/>
    </source>
</evidence>
<feature type="domain" description="Heparan-alpha-glucosaminide N-acetyltransferase catalytic" evidence="2">
    <location>
        <begin position="5"/>
        <end position="261"/>
    </location>
</feature>
<sequence>MKSARYYSLDVFRGATVALMILVNNPGTWSAIYPPLEHAKWHGCTPTDLVFPFFLFAVGNAMTFVIPKFQQHNSSVFWKKVIKRTLLIFGIGLFLNWCPFFQWDHDSLSFISWESSDENGVRIMGVLQRIAIAYFFASVIAYYFKEKMVLWISGALLVIYWLLTLFLGGTDPYSLEGFIGVPIDHSILGIAHEYKGEGVPFDPEGLFSTIPAISQVLFGYLIGNYIQKKGNIQWFGKSLKENSIYSMLSGLFILGIIALFISYVWQLDFPYNKKIWSSSYTLLTTGLAIMVLGVLIWFIEILEIRNGLMKFFDVFGKNPLFIYVISGVVPRLFSLIRLENGVDDKGKIKYFSPLGWFHKHVCEPVSYSPEFGSFLYALIFLGFCWLLAYWLDKKKIYIKV</sequence>
<dbReference type="HOGENOM" id="CLU_029171_4_0_10"/>
<accession>A0A077EGS2</accession>
<gene>
    <name evidence="3" type="ORF">BD94_3071</name>
</gene>
<feature type="transmembrane region" description="Helical" evidence="1">
    <location>
        <begin position="123"/>
        <end position="144"/>
    </location>
</feature>
<organism evidence="3 4">
    <name type="scientific">Elizabethkingia anophelis NUHP1</name>
    <dbReference type="NCBI Taxonomy" id="1338011"/>
    <lineage>
        <taxon>Bacteria</taxon>
        <taxon>Pseudomonadati</taxon>
        <taxon>Bacteroidota</taxon>
        <taxon>Flavobacteriia</taxon>
        <taxon>Flavobacteriales</taxon>
        <taxon>Weeksellaceae</taxon>
        <taxon>Elizabethkingia</taxon>
    </lineage>
</organism>
<keyword evidence="1" id="KW-0812">Transmembrane</keyword>
<keyword evidence="1" id="KW-0472">Membrane</keyword>
<dbReference type="Pfam" id="PF07786">
    <property type="entry name" value="HGSNAT_cat"/>
    <property type="match status" value="1"/>
</dbReference>
<dbReference type="STRING" id="1338011.BD94_3071"/>
<feature type="transmembrane region" description="Helical" evidence="1">
    <location>
        <begin position="320"/>
        <end position="338"/>
    </location>
</feature>
<feature type="transmembrane region" description="Helical" evidence="1">
    <location>
        <begin position="12"/>
        <end position="29"/>
    </location>
</feature>
<proteinExistence type="predicted"/>